<name>A0A0S4IZS3_BODSA</name>
<keyword evidence="3" id="KW-1185">Reference proteome</keyword>
<dbReference type="Proteomes" id="UP000051952">
    <property type="component" value="Unassembled WGS sequence"/>
</dbReference>
<dbReference type="EMBL" id="CYKH01000455">
    <property type="protein sequence ID" value="CUF94112.1"/>
    <property type="molecule type" value="Genomic_DNA"/>
</dbReference>
<dbReference type="VEuPathDB" id="TriTrypDB:BSAL_67595"/>
<organism evidence="2 3">
    <name type="scientific">Bodo saltans</name>
    <name type="common">Flagellated protozoan</name>
    <dbReference type="NCBI Taxonomy" id="75058"/>
    <lineage>
        <taxon>Eukaryota</taxon>
        <taxon>Discoba</taxon>
        <taxon>Euglenozoa</taxon>
        <taxon>Kinetoplastea</taxon>
        <taxon>Metakinetoplastina</taxon>
        <taxon>Eubodonida</taxon>
        <taxon>Bodonidae</taxon>
        <taxon>Bodo</taxon>
    </lineage>
</organism>
<gene>
    <name evidence="2" type="ORF">BSAL_67595</name>
</gene>
<reference evidence="3" key="1">
    <citation type="submission" date="2015-09" db="EMBL/GenBank/DDBJ databases">
        <authorList>
            <consortium name="Pathogen Informatics"/>
        </authorList>
    </citation>
    <scope>NUCLEOTIDE SEQUENCE [LARGE SCALE GENOMIC DNA]</scope>
    <source>
        <strain evidence="3">Lake Konstanz</strain>
    </source>
</reference>
<dbReference type="AlphaFoldDB" id="A0A0S4IZS3"/>
<evidence type="ECO:0000313" key="2">
    <source>
        <dbReference type="EMBL" id="CUF94112.1"/>
    </source>
</evidence>
<protein>
    <submittedName>
        <fullName evidence="2">Uncharacterized protein</fullName>
    </submittedName>
</protein>
<feature type="region of interest" description="Disordered" evidence="1">
    <location>
        <begin position="43"/>
        <end position="63"/>
    </location>
</feature>
<accession>A0A0S4IZS3</accession>
<evidence type="ECO:0000313" key="3">
    <source>
        <dbReference type="Proteomes" id="UP000051952"/>
    </source>
</evidence>
<evidence type="ECO:0000256" key="1">
    <source>
        <dbReference type="SAM" id="MobiDB-lite"/>
    </source>
</evidence>
<feature type="region of interest" description="Disordered" evidence="1">
    <location>
        <begin position="79"/>
        <end position="106"/>
    </location>
</feature>
<feature type="region of interest" description="Disordered" evidence="1">
    <location>
        <begin position="1"/>
        <end position="25"/>
    </location>
</feature>
<sequence length="154" mass="16304">MGSTCSTTASCDSGCDEGDQPHEVPLALPSADATLETAPLVMRPSPLSSAPMPAPSPRNPLRPLASSFVTIADLDLPSTAQSHFPSARSTPRSRTCTIDVPSSNSSRAKRNDILVSPLLRSDSAKQVTTHALNQCEEVFDSTLCFAIPMPWHSS</sequence>
<feature type="compositionally biased region" description="Polar residues" evidence="1">
    <location>
        <begin position="1"/>
        <end position="11"/>
    </location>
</feature>
<proteinExistence type="predicted"/>